<dbReference type="EMBL" id="FPJA01000005">
    <property type="protein sequence ID" value="SFW32271.1"/>
    <property type="molecule type" value="Genomic_DNA"/>
</dbReference>
<reference evidence="2" key="1">
    <citation type="submission" date="2016-11" db="EMBL/GenBank/DDBJ databases">
        <authorList>
            <person name="Varghese N."/>
            <person name="Submissions S."/>
        </authorList>
    </citation>
    <scope>NUCLEOTIDE SEQUENCE [LARGE SCALE GENOMIC DNA]</scope>
    <source>
        <strain evidence="2">C3</strain>
    </source>
</reference>
<dbReference type="Proteomes" id="UP000182958">
    <property type="component" value="Unassembled WGS sequence"/>
</dbReference>
<evidence type="ECO:0000313" key="2">
    <source>
        <dbReference type="Proteomes" id="UP000182958"/>
    </source>
</evidence>
<gene>
    <name evidence="1" type="ORF">SAMN02910323_1304</name>
</gene>
<keyword evidence="2" id="KW-1185">Reference proteome</keyword>
<dbReference type="AlphaFoldDB" id="A0A1K1NAB7"/>
<evidence type="ECO:0000313" key="1">
    <source>
        <dbReference type="EMBL" id="SFW32271.1"/>
    </source>
</evidence>
<proteinExistence type="predicted"/>
<organism evidence="1 2">
    <name type="scientific">Selenomonas ruminantium</name>
    <dbReference type="NCBI Taxonomy" id="971"/>
    <lineage>
        <taxon>Bacteria</taxon>
        <taxon>Bacillati</taxon>
        <taxon>Bacillota</taxon>
        <taxon>Negativicutes</taxon>
        <taxon>Selenomonadales</taxon>
        <taxon>Selenomonadaceae</taxon>
        <taxon>Selenomonas</taxon>
    </lineage>
</organism>
<accession>A0A1K1NAB7</accession>
<dbReference type="RefSeq" id="WP_072305972.1">
    <property type="nucleotide sequence ID" value="NZ_FPJA01000005.1"/>
</dbReference>
<name>A0A1K1NAB7_SELRU</name>
<sequence>MREELAKEIEDWLSAWDSRSRIFMIGRLEDVGEIAESLRSCGLEPAGILDNDSVKWGRSFMGLTISSPKEALLPHAESIRIIVHSPKYWAEIVRQFEGFGYEEGEQVFVLERPSLERNWRSVQAGLALYEELRQEYGPRRIFLTDGPLGDYYLLGLYFHTYCQREGISSYLMVGASKGLKKLSPYFGIGPVVSLTQEQSNSLIQAWTFLGEDVLELSPLTRWQGKFRFNPSLLRLSHHCTFMDTFRHFAYGLSSDTQPCHPQWQGDREAVEQYLKSRGAKAGRGVLLAPFAYSAQIMPWDFWQKLASVLQEKGYQVFINAACDEEQSDIEGASILRFDFPETILAMEYLGLVIGTRSGFFDVTCQANCHRIVFYPPKTPGLVPWHHPDVEFCGLERMGLCAGDEKLKEITVDKEQSLEQLLKDIAGYL</sequence>
<protein>
    <recommendedName>
        <fullName evidence="3">ADP-heptose:LPS heptosyltransferase</fullName>
    </recommendedName>
</protein>
<evidence type="ECO:0008006" key="3">
    <source>
        <dbReference type="Google" id="ProtNLM"/>
    </source>
</evidence>
<dbReference type="SUPFAM" id="SSF53756">
    <property type="entry name" value="UDP-Glycosyltransferase/glycogen phosphorylase"/>
    <property type="match status" value="1"/>
</dbReference>